<proteinExistence type="predicted"/>
<organism evidence="2 3">
    <name type="scientific">Streptomyces millisiae</name>
    <dbReference type="NCBI Taxonomy" id="3075542"/>
    <lineage>
        <taxon>Bacteria</taxon>
        <taxon>Bacillati</taxon>
        <taxon>Actinomycetota</taxon>
        <taxon>Actinomycetes</taxon>
        <taxon>Kitasatosporales</taxon>
        <taxon>Streptomycetaceae</taxon>
        <taxon>Streptomyces</taxon>
    </lineage>
</organism>
<dbReference type="EMBL" id="JAVREM010000022">
    <property type="protein sequence ID" value="MDT0320262.1"/>
    <property type="molecule type" value="Genomic_DNA"/>
</dbReference>
<feature type="domain" description="Peptidase S9 prolyl oligopeptidase catalytic" evidence="1">
    <location>
        <begin position="96"/>
        <end position="240"/>
    </location>
</feature>
<accession>A0ABU2LST8</accession>
<sequence length="276" mass="29385">METITGTAAGVPFTALPPAAFDGPAPLIVTWHMLDAPRTAAAFAAALPMAGVPAWRVHLGMPMCGARMVEGRVDAVLELARQEPLTAFLAPLARQAADEFPAALTALRDQLPVDDGPISVLGASLGGAVALRVLATGRIPIRAVALVNPAVRIRSVVGLVEGLTGRPYRWTAESHQVADELDFVARVDDLTARPPLLLVSGERDHQDLRTDAAALVDALRERHPRPGEVELVTVPDLAHPLAEEPGLEPAPQLPTARAVDDVLTRWFRRLFDRGVG</sequence>
<gene>
    <name evidence="2" type="ORF">RNC47_18155</name>
</gene>
<dbReference type="InterPro" id="IPR001375">
    <property type="entry name" value="Peptidase_S9_cat"/>
</dbReference>
<dbReference type="Gene3D" id="3.40.50.1820">
    <property type="entry name" value="alpha/beta hydrolase"/>
    <property type="match status" value="1"/>
</dbReference>
<dbReference type="RefSeq" id="WP_311600047.1">
    <property type="nucleotide sequence ID" value="NZ_JAVREM010000022.1"/>
</dbReference>
<comment type="caution">
    <text evidence="2">The sequence shown here is derived from an EMBL/GenBank/DDBJ whole genome shotgun (WGS) entry which is preliminary data.</text>
</comment>
<evidence type="ECO:0000313" key="3">
    <source>
        <dbReference type="Proteomes" id="UP001183420"/>
    </source>
</evidence>
<dbReference type="InterPro" id="IPR029058">
    <property type="entry name" value="AB_hydrolase_fold"/>
</dbReference>
<keyword evidence="3" id="KW-1185">Reference proteome</keyword>
<name>A0ABU2LST8_9ACTN</name>
<reference evidence="3" key="1">
    <citation type="submission" date="2023-07" db="EMBL/GenBank/DDBJ databases">
        <title>30 novel species of actinomycetes from the DSMZ collection.</title>
        <authorList>
            <person name="Nouioui I."/>
        </authorList>
    </citation>
    <scope>NUCLEOTIDE SEQUENCE [LARGE SCALE GENOMIC DNA]</scope>
    <source>
        <strain evidence="3">DSM 44918</strain>
    </source>
</reference>
<dbReference type="Proteomes" id="UP001183420">
    <property type="component" value="Unassembled WGS sequence"/>
</dbReference>
<evidence type="ECO:0000259" key="1">
    <source>
        <dbReference type="Pfam" id="PF00326"/>
    </source>
</evidence>
<dbReference type="Pfam" id="PF00326">
    <property type="entry name" value="Peptidase_S9"/>
    <property type="match status" value="1"/>
</dbReference>
<dbReference type="SUPFAM" id="SSF53474">
    <property type="entry name" value="alpha/beta-Hydrolases"/>
    <property type="match status" value="1"/>
</dbReference>
<protein>
    <submittedName>
        <fullName evidence="2">Prolyl oligopeptidase family serine peptidase</fullName>
    </submittedName>
</protein>
<evidence type="ECO:0000313" key="2">
    <source>
        <dbReference type="EMBL" id="MDT0320262.1"/>
    </source>
</evidence>